<organism evidence="1 2">
    <name type="scientific">Clostridium botulinum</name>
    <dbReference type="NCBI Taxonomy" id="1491"/>
    <lineage>
        <taxon>Bacteria</taxon>
        <taxon>Bacillati</taxon>
        <taxon>Bacillota</taxon>
        <taxon>Clostridia</taxon>
        <taxon>Eubacteriales</taxon>
        <taxon>Clostridiaceae</taxon>
        <taxon>Clostridium</taxon>
    </lineage>
</organism>
<evidence type="ECO:0000313" key="1">
    <source>
        <dbReference type="EMBL" id="NFA42395.1"/>
    </source>
</evidence>
<accession>A0A6B4FQA7</accession>
<name>A0A6B4FQA7_CLOBO</name>
<sequence>MAACLITSISLLSLFYILKLIKRKFKDEHREKIKKNQIIIQVIFTLPLFVYMVLIEAIQNPFITILTTLIFVLGYALYVKKFRNIKK</sequence>
<comment type="caution">
    <text evidence="1">The sequence shown here is derived from an EMBL/GenBank/DDBJ whole genome shotgun (WGS) entry which is preliminary data.</text>
</comment>
<gene>
    <name evidence="1" type="ORF">EXM65_07310</name>
</gene>
<dbReference type="Proteomes" id="UP000472355">
    <property type="component" value="Unassembled WGS sequence"/>
</dbReference>
<dbReference type="RefSeq" id="WP_012451488.1">
    <property type="nucleotide sequence ID" value="NZ_CP010520.1"/>
</dbReference>
<protein>
    <submittedName>
        <fullName evidence="1">Uncharacterized protein</fullName>
    </submittedName>
</protein>
<proteinExistence type="predicted"/>
<dbReference type="AlphaFoldDB" id="A0A6B4FQA7"/>
<dbReference type="EMBL" id="SGKU01000016">
    <property type="protein sequence ID" value="NFA42395.1"/>
    <property type="molecule type" value="Genomic_DNA"/>
</dbReference>
<reference evidence="1 2" key="1">
    <citation type="submission" date="2019-02" db="EMBL/GenBank/DDBJ databases">
        <title>Genome sequencing of Clostridium botulinum clinical isolates.</title>
        <authorList>
            <person name="Brunt J."/>
            <person name="Van Vliet A.H.M."/>
            <person name="Stringer S.C."/>
            <person name="Grant K.A."/>
            <person name="Carter A.C."/>
            <person name="Peck M.W."/>
        </authorList>
    </citation>
    <scope>NUCLEOTIDE SEQUENCE [LARGE SCALE GENOMIC DNA]</scope>
    <source>
        <strain evidence="1 2">H113700579</strain>
    </source>
</reference>
<evidence type="ECO:0000313" key="2">
    <source>
        <dbReference type="Proteomes" id="UP000472355"/>
    </source>
</evidence>